<evidence type="ECO:0000313" key="2">
    <source>
        <dbReference type="Proteomes" id="UP001157114"/>
    </source>
</evidence>
<gene>
    <name evidence="1" type="ORF">MU1_09420</name>
</gene>
<sequence length="281" mass="32338">MVAIRDGFKFIENNLFDTLILDGDNIARCLDYLNERDISKLSILSTYYKGTDLEFLNDCKHILELDIDTERITDLAGIYKLSQLKVLSFTELKFDFDLSPFKELQAFAAIYNNKLKNLVTLKQLKHLELTKFKSTNGDLGELIELNNLESLRLTQASISSLKGSKVYTKMKKLELYYLRRLSLLDELPDNLEALYLESCSRLENHQFIAKLKKLEHLKLTKCGEIKSLDFVQNLPLLSSISFIDTNVLGGDLSPCIGLNYVGFIDKKHYSHKFKELNPSKY</sequence>
<dbReference type="InterPro" id="IPR032675">
    <property type="entry name" value="LRR_dom_sf"/>
</dbReference>
<dbReference type="RefSeq" id="WP_284237289.1">
    <property type="nucleotide sequence ID" value="NZ_BSSQ01000003.1"/>
</dbReference>
<dbReference type="Gene3D" id="3.80.10.10">
    <property type="entry name" value="Ribonuclease Inhibitor"/>
    <property type="match status" value="2"/>
</dbReference>
<dbReference type="Proteomes" id="UP001157114">
    <property type="component" value="Unassembled WGS sequence"/>
</dbReference>
<evidence type="ECO:0008006" key="3">
    <source>
        <dbReference type="Google" id="ProtNLM"/>
    </source>
</evidence>
<keyword evidence="2" id="KW-1185">Reference proteome</keyword>
<dbReference type="SUPFAM" id="SSF52058">
    <property type="entry name" value="L domain-like"/>
    <property type="match status" value="1"/>
</dbReference>
<dbReference type="EMBL" id="BSSQ01000003">
    <property type="protein sequence ID" value="GLX66598.1"/>
    <property type="molecule type" value="Genomic_DNA"/>
</dbReference>
<proteinExistence type="predicted"/>
<evidence type="ECO:0000313" key="1">
    <source>
        <dbReference type="EMBL" id="GLX66598.1"/>
    </source>
</evidence>
<name>A0ABQ6G6K6_9BACL</name>
<reference evidence="1 2" key="1">
    <citation type="submission" date="2023-03" db="EMBL/GenBank/DDBJ databases">
        <title>Draft genome sequence of the bacteria which degrade cell wall of Tricholomamatutake.</title>
        <authorList>
            <person name="Konishi Y."/>
            <person name="Fukuta Y."/>
            <person name="Shirasaka N."/>
        </authorList>
    </citation>
    <scope>NUCLEOTIDE SEQUENCE [LARGE SCALE GENOMIC DNA]</scope>
    <source>
        <strain evidence="2">mu1</strain>
    </source>
</reference>
<comment type="caution">
    <text evidence="1">The sequence shown here is derived from an EMBL/GenBank/DDBJ whole genome shotgun (WGS) entry which is preliminary data.</text>
</comment>
<accession>A0ABQ6G6K6</accession>
<organism evidence="1 2">
    <name type="scientific">Paenibacillus glycanilyticus</name>
    <dbReference type="NCBI Taxonomy" id="126569"/>
    <lineage>
        <taxon>Bacteria</taxon>
        <taxon>Bacillati</taxon>
        <taxon>Bacillota</taxon>
        <taxon>Bacilli</taxon>
        <taxon>Bacillales</taxon>
        <taxon>Paenibacillaceae</taxon>
        <taxon>Paenibacillus</taxon>
    </lineage>
</organism>
<protein>
    <recommendedName>
        <fullName evidence="3">Leucine-rich repeat domain-containing protein</fullName>
    </recommendedName>
</protein>